<organism evidence="2 3">
    <name type="scientific">Penicillium expansum</name>
    <name type="common">Blue mold rot fungus</name>
    <dbReference type="NCBI Taxonomy" id="27334"/>
    <lineage>
        <taxon>Eukaryota</taxon>
        <taxon>Fungi</taxon>
        <taxon>Dikarya</taxon>
        <taxon>Ascomycota</taxon>
        <taxon>Pezizomycotina</taxon>
        <taxon>Eurotiomycetes</taxon>
        <taxon>Eurotiomycetidae</taxon>
        <taxon>Eurotiales</taxon>
        <taxon>Aspergillaceae</taxon>
        <taxon>Penicillium</taxon>
    </lineage>
</organism>
<dbReference type="RefSeq" id="XP_016602538.1">
    <property type="nucleotide sequence ID" value="XM_016738806.1"/>
</dbReference>
<dbReference type="HOGENOM" id="CLU_074405_0_0_1"/>
<reference evidence="2 3" key="1">
    <citation type="journal article" date="2015" name="Mol. Plant Microbe Interact.">
        <title>Genome, transcriptome, and functional analyses of Penicillium expansum provide new insights into secondary metabolism and pathogenicity.</title>
        <authorList>
            <person name="Ballester A.R."/>
            <person name="Marcet-Houben M."/>
            <person name="Levin E."/>
            <person name="Sela N."/>
            <person name="Selma-Lazaro C."/>
            <person name="Carmona L."/>
            <person name="Wisniewski M."/>
            <person name="Droby S."/>
            <person name="Gonzalez-Candelas L."/>
            <person name="Gabaldon T."/>
        </authorList>
    </citation>
    <scope>NUCLEOTIDE SEQUENCE [LARGE SCALE GENOMIC DNA]</scope>
    <source>
        <strain evidence="2 3">MD-8</strain>
    </source>
</reference>
<keyword evidence="1" id="KW-0812">Transmembrane</keyword>
<accession>A0A0A2K457</accession>
<evidence type="ECO:0000313" key="3">
    <source>
        <dbReference type="Proteomes" id="UP000030143"/>
    </source>
</evidence>
<dbReference type="VEuPathDB" id="FungiDB:PEXP_087450"/>
<dbReference type="STRING" id="27334.A0A0A2K457"/>
<dbReference type="Proteomes" id="UP000030143">
    <property type="component" value="Unassembled WGS sequence"/>
</dbReference>
<comment type="caution">
    <text evidence="2">The sequence shown here is derived from an EMBL/GenBank/DDBJ whole genome shotgun (WGS) entry which is preliminary data.</text>
</comment>
<evidence type="ECO:0000313" key="2">
    <source>
        <dbReference type="EMBL" id="KGO61851.1"/>
    </source>
</evidence>
<feature type="transmembrane region" description="Helical" evidence="1">
    <location>
        <begin position="12"/>
        <end position="33"/>
    </location>
</feature>
<name>A0A0A2K457_PENEN</name>
<keyword evidence="1" id="KW-1133">Transmembrane helix</keyword>
<dbReference type="GeneID" id="27674225"/>
<gene>
    <name evidence="2" type="ORF">PEX2_015300</name>
</gene>
<sequence length="236" mass="26958">MPSHGTMTAAQRALGIAEIIGLIISFVPSGWFAPSNALIHCGLVNKLWLGEVLPVIWSHIGTQIERVFTKLKPGRRQFYANFVVFAESCILNDGLCSKDLSQNLKDIVFPKMETILMFTCGERGECSLPRMNCPNLYRMTFQDMDYENEEKEDDMCPDAWESIFWDISTKYPSLKELNFDHPPRVFPHAIRRFKKRHPNLQGCLKKLKAQEITQFFGHGFSFPGGVAVGNNDYFEN</sequence>
<dbReference type="EMBL" id="JQFZ01000028">
    <property type="protein sequence ID" value="KGO61851.1"/>
    <property type="molecule type" value="Genomic_DNA"/>
</dbReference>
<keyword evidence="1" id="KW-0472">Membrane</keyword>
<dbReference type="AlphaFoldDB" id="A0A0A2K457"/>
<protein>
    <submittedName>
        <fullName evidence="2">Uncharacterized protein</fullName>
    </submittedName>
</protein>
<proteinExistence type="predicted"/>
<keyword evidence="3" id="KW-1185">Reference proteome</keyword>
<evidence type="ECO:0000256" key="1">
    <source>
        <dbReference type="SAM" id="Phobius"/>
    </source>
</evidence>